<dbReference type="GO" id="GO:0006915">
    <property type="term" value="P:apoptotic process"/>
    <property type="evidence" value="ECO:0007669"/>
    <property type="project" value="UniProtKB-KW"/>
</dbReference>
<dbReference type="PANTHER" id="PTHR12192">
    <property type="entry name" value="CATION TRANSPORT PROTEIN CHAC-RELATED"/>
    <property type="match status" value="1"/>
</dbReference>
<evidence type="ECO:0000256" key="5">
    <source>
        <dbReference type="ARBA" id="ARBA00022703"/>
    </source>
</evidence>
<dbReference type="FunFam" id="3.10.490.10:FF:000005">
    <property type="entry name" value="Gamma-glutamylcyclotransferase"/>
    <property type="match status" value="1"/>
</dbReference>
<dbReference type="GO" id="GO:0007219">
    <property type="term" value="P:Notch signaling pathway"/>
    <property type="evidence" value="ECO:0007669"/>
    <property type="project" value="UniProtKB-KW"/>
</dbReference>
<dbReference type="AlphaFoldDB" id="A0A315VX84"/>
<dbReference type="EC" id="4.3.2.7" evidence="13"/>
<keyword evidence="4" id="KW-0963">Cytoplasm</keyword>
<keyword evidence="6" id="KW-0524">Neurogenesis</keyword>
<keyword evidence="5" id="KW-0053">Apoptosis</keyword>
<evidence type="ECO:0000256" key="10">
    <source>
        <dbReference type="ARBA" id="ARBA00023239"/>
    </source>
</evidence>
<evidence type="ECO:0000313" key="15">
    <source>
        <dbReference type="Proteomes" id="UP000250572"/>
    </source>
</evidence>
<comment type="subcellular location">
    <subcellularLocation>
        <location evidence="1">Cytoplasm</location>
        <location evidence="1">Cytosol</location>
    </subcellularLocation>
    <subcellularLocation>
        <location evidence="2">Golgi apparatus</location>
        <location evidence="2">trans-Golgi network</location>
    </subcellularLocation>
</comment>
<dbReference type="SUPFAM" id="SSF110857">
    <property type="entry name" value="Gamma-glutamyl cyclotransferase-like"/>
    <property type="match status" value="1"/>
</dbReference>
<dbReference type="Pfam" id="PF04752">
    <property type="entry name" value="ChaC"/>
    <property type="match status" value="1"/>
</dbReference>
<dbReference type="InterPro" id="IPR013024">
    <property type="entry name" value="GGCT-like"/>
</dbReference>
<dbReference type="GO" id="GO:0006751">
    <property type="term" value="P:glutathione catabolic process"/>
    <property type="evidence" value="ECO:0007669"/>
    <property type="project" value="UniProtKB-UniRule"/>
</dbReference>
<evidence type="ECO:0000256" key="7">
    <source>
        <dbReference type="ARBA" id="ARBA00022976"/>
    </source>
</evidence>
<keyword evidence="7" id="KW-0914">Notch signaling pathway</keyword>
<dbReference type="GO" id="GO:0005829">
    <property type="term" value="C:cytosol"/>
    <property type="evidence" value="ECO:0007669"/>
    <property type="project" value="UniProtKB-SubCell"/>
</dbReference>
<dbReference type="InterPro" id="IPR006840">
    <property type="entry name" value="ChaC"/>
</dbReference>
<protein>
    <recommendedName>
        <fullName evidence="13">Gamma-glutamylcyclotransferase</fullName>
        <ecNumber evidence="13">4.3.2.7</ecNumber>
    </recommendedName>
</protein>
<dbReference type="GO" id="GO:0003839">
    <property type="term" value="F:gamma-glutamylcyclotransferase activity"/>
    <property type="evidence" value="ECO:0007669"/>
    <property type="project" value="UniProtKB-UniRule"/>
</dbReference>
<evidence type="ECO:0000256" key="12">
    <source>
        <dbReference type="ARBA" id="ARBA00053732"/>
    </source>
</evidence>
<keyword evidence="9" id="KW-0834">Unfolded protein response</keyword>
<dbReference type="EMBL" id="NHOQ01001000">
    <property type="protein sequence ID" value="PWA27524.1"/>
    <property type="molecule type" value="Genomic_DNA"/>
</dbReference>
<dbReference type="GO" id="GO:0007399">
    <property type="term" value="P:nervous system development"/>
    <property type="evidence" value="ECO:0007669"/>
    <property type="project" value="UniProtKB-KW"/>
</dbReference>
<evidence type="ECO:0000313" key="14">
    <source>
        <dbReference type="EMBL" id="PWA27524.1"/>
    </source>
</evidence>
<evidence type="ECO:0000256" key="11">
    <source>
        <dbReference type="ARBA" id="ARBA00048073"/>
    </source>
</evidence>
<evidence type="ECO:0000256" key="9">
    <source>
        <dbReference type="ARBA" id="ARBA00023230"/>
    </source>
</evidence>
<dbReference type="InterPro" id="IPR036568">
    <property type="entry name" value="GGCT-like_sf"/>
</dbReference>
<evidence type="ECO:0000256" key="1">
    <source>
        <dbReference type="ARBA" id="ARBA00004514"/>
    </source>
</evidence>
<dbReference type="STRING" id="33528.ENSGAFP00000009433"/>
<name>A0A315VX84_GAMAF</name>
<evidence type="ECO:0000256" key="2">
    <source>
        <dbReference type="ARBA" id="ARBA00004601"/>
    </source>
</evidence>
<dbReference type="Gene3D" id="3.10.490.10">
    <property type="entry name" value="Gamma-glutamyl cyclotransferase-like"/>
    <property type="match status" value="1"/>
</dbReference>
<evidence type="ECO:0000256" key="4">
    <source>
        <dbReference type="ARBA" id="ARBA00022490"/>
    </source>
</evidence>
<keyword evidence="10 13" id="KW-0456">Lyase</keyword>
<keyword evidence="15" id="KW-1185">Reference proteome</keyword>
<reference evidence="14 15" key="1">
    <citation type="journal article" date="2018" name="G3 (Bethesda)">
        <title>A High-Quality Reference Genome for the Invasive Mosquitofish Gambusia affinis Using a Chicago Library.</title>
        <authorList>
            <person name="Hoffberg S.L."/>
            <person name="Troendle N.J."/>
            <person name="Glenn T.C."/>
            <person name="Mahmud O."/>
            <person name="Louha S."/>
            <person name="Chalopin D."/>
            <person name="Bennetzen J.L."/>
            <person name="Mauricio R."/>
        </authorList>
    </citation>
    <scope>NUCLEOTIDE SEQUENCE [LARGE SCALE GENOMIC DNA]</scope>
    <source>
        <strain evidence="14">NE01/NJP1002.9</strain>
        <tissue evidence="14">Muscle</tissue>
    </source>
</reference>
<evidence type="ECO:0000256" key="13">
    <source>
        <dbReference type="RuleBase" id="RU363081"/>
    </source>
</evidence>
<gene>
    <name evidence="14" type="ORF">CCH79_00000121</name>
</gene>
<evidence type="ECO:0000256" key="8">
    <source>
        <dbReference type="ARBA" id="ARBA00023034"/>
    </source>
</evidence>
<sequence length="285" mass="30353">MKPQDIIAGKSSLWIFGYGSLVWKPDFKYKRSEVGYIEGYKRRFWHGDNFHRGNDESPGRVVTLIEDDDATTWGVAFEVSGSQLEESLKYLNVRETVRGGYVTKMVDFFPHGEDRSPVHALVYIATTDNPLYLGPASPEEIGAQIAVCKGKTGHNLEYLLRLAEFMRSSCPHVEDHHLFAIETAALTVVSYLLAAHVSGIHSEQQVRNQSVPSSSSPGAARALALPGCAVVAMVVAVGQLRVGAVAGGRYFGEGRGASAGVEGGACGQSRQGGLQGAGGGGGEAG</sequence>
<keyword evidence="8" id="KW-0333">Golgi apparatus</keyword>
<dbReference type="PANTHER" id="PTHR12192:SF26">
    <property type="entry name" value="GLUTATHIONE-SPECIFIC GAMMA-GLUTAMYLCYCLOTRANSFERASE 1"/>
    <property type="match status" value="1"/>
</dbReference>
<evidence type="ECO:0000256" key="6">
    <source>
        <dbReference type="ARBA" id="ARBA00022902"/>
    </source>
</evidence>
<dbReference type="CDD" id="cd06661">
    <property type="entry name" value="GGCT_like"/>
    <property type="match status" value="1"/>
</dbReference>
<comment type="caution">
    <text evidence="14">The sequence shown here is derived from an EMBL/GenBank/DDBJ whole genome shotgun (WGS) entry which is preliminary data.</text>
</comment>
<comment type="function">
    <text evidence="12">Catalyzes the cleavage of glutathione into 5-oxo-L-proline and a Cys-Gly dipeptide. Acts specifically on glutathione, but not on other gamma-glutamyl peptides. Glutathione depletion is an important factor for apoptosis initiation and execution. Acts as a pro-apoptotic component of the unfolded protein response pathway by mediating the pro-apoptotic effects of the ATF4-ATF3-DDIT3/CHOP cascade. Negative regulator of Notch signaling pathway involved in embryonic neurogenesis: acts by inhibiting Notch cleavage by furin, maintaining Notch in an immature inactive form, thereby promoting neurogenesis in embryos.</text>
</comment>
<dbReference type="Proteomes" id="UP000250572">
    <property type="component" value="Unassembled WGS sequence"/>
</dbReference>
<proteinExistence type="inferred from homology"/>
<accession>A0A315VX84</accession>
<comment type="similarity">
    <text evidence="3">Belongs to the gamma-glutamylcyclotransferase family. ChaC subfamily.</text>
</comment>
<organism evidence="14 15">
    <name type="scientific">Gambusia affinis</name>
    <name type="common">Western mosquitofish</name>
    <name type="synonym">Heterandria affinis</name>
    <dbReference type="NCBI Taxonomy" id="33528"/>
    <lineage>
        <taxon>Eukaryota</taxon>
        <taxon>Metazoa</taxon>
        <taxon>Chordata</taxon>
        <taxon>Craniata</taxon>
        <taxon>Vertebrata</taxon>
        <taxon>Euteleostomi</taxon>
        <taxon>Actinopterygii</taxon>
        <taxon>Neopterygii</taxon>
        <taxon>Teleostei</taxon>
        <taxon>Neoteleostei</taxon>
        <taxon>Acanthomorphata</taxon>
        <taxon>Ovalentaria</taxon>
        <taxon>Atherinomorphae</taxon>
        <taxon>Cyprinodontiformes</taxon>
        <taxon>Poeciliidae</taxon>
        <taxon>Poeciliinae</taxon>
        <taxon>Gambusia</taxon>
    </lineage>
</organism>
<dbReference type="GO" id="GO:0005794">
    <property type="term" value="C:Golgi apparatus"/>
    <property type="evidence" value="ECO:0007669"/>
    <property type="project" value="UniProtKB-SubCell"/>
</dbReference>
<dbReference type="GO" id="GO:0061928">
    <property type="term" value="F:glutathione specific gamma-glutamylcyclotransferase activity"/>
    <property type="evidence" value="ECO:0007669"/>
    <property type="project" value="UniProtKB-EC"/>
</dbReference>
<evidence type="ECO:0000256" key="3">
    <source>
        <dbReference type="ARBA" id="ARBA00009662"/>
    </source>
</evidence>
<dbReference type="GO" id="GO:0006986">
    <property type="term" value="P:response to unfolded protein"/>
    <property type="evidence" value="ECO:0007669"/>
    <property type="project" value="UniProtKB-KW"/>
</dbReference>
<comment type="catalytic activity">
    <reaction evidence="11 13">
        <text>glutathione = L-cysteinylglycine + 5-oxo-L-proline</text>
        <dbReference type="Rhea" id="RHEA:47724"/>
        <dbReference type="ChEBI" id="CHEBI:57925"/>
        <dbReference type="ChEBI" id="CHEBI:58402"/>
        <dbReference type="ChEBI" id="CHEBI:61694"/>
        <dbReference type="EC" id="4.3.2.7"/>
    </reaction>
</comment>